<evidence type="ECO:0000259" key="1">
    <source>
        <dbReference type="PROSITE" id="PS50887"/>
    </source>
</evidence>
<gene>
    <name evidence="2" type="ORF">GCM10025868_11610</name>
</gene>
<feature type="domain" description="GGDEF" evidence="1">
    <location>
        <begin position="1"/>
        <end position="79"/>
    </location>
</feature>
<dbReference type="InterPro" id="IPR043128">
    <property type="entry name" value="Rev_trsase/Diguanyl_cyclase"/>
</dbReference>
<reference evidence="3" key="1">
    <citation type="journal article" date="2019" name="Int. J. Syst. Evol. Microbiol.">
        <title>The Global Catalogue of Microorganisms (GCM) 10K type strain sequencing project: providing services to taxonomists for standard genome sequencing and annotation.</title>
        <authorList>
            <consortium name="The Broad Institute Genomics Platform"/>
            <consortium name="The Broad Institute Genome Sequencing Center for Infectious Disease"/>
            <person name="Wu L."/>
            <person name="Ma J."/>
        </authorList>
    </citation>
    <scope>NUCLEOTIDE SEQUENCE [LARGE SCALE GENOMIC DNA]</scope>
    <source>
        <strain evidence="3">NBRC 108730</strain>
    </source>
</reference>
<dbReference type="SUPFAM" id="SSF55073">
    <property type="entry name" value="Nucleotide cyclase"/>
    <property type="match status" value="1"/>
</dbReference>
<keyword evidence="3" id="KW-1185">Reference proteome</keyword>
<dbReference type="EMBL" id="BSUZ01000001">
    <property type="protein sequence ID" value="GMA85911.1"/>
    <property type="molecule type" value="Genomic_DNA"/>
</dbReference>
<dbReference type="InterPro" id="IPR050469">
    <property type="entry name" value="Diguanylate_Cyclase"/>
</dbReference>
<accession>A0ABQ6JGJ6</accession>
<dbReference type="InterPro" id="IPR000160">
    <property type="entry name" value="GGDEF_dom"/>
</dbReference>
<dbReference type="Proteomes" id="UP001157017">
    <property type="component" value="Unassembled WGS sequence"/>
</dbReference>
<dbReference type="PANTHER" id="PTHR45138:SF9">
    <property type="entry name" value="DIGUANYLATE CYCLASE DGCM-RELATED"/>
    <property type="match status" value="1"/>
</dbReference>
<organism evidence="2 3">
    <name type="scientific">Angustibacter aerolatus</name>
    <dbReference type="NCBI Taxonomy" id="1162965"/>
    <lineage>
        <taxon>Bacteria</taxon>
        <taxon>Bacillati</taxon>
        <taxon>Actinomycetota</taxon>
        <taxon>Actinomycetes</taxon>
        <taxon>Kineosporiales</taxon>
        <taxon>Kineosporiaceae</taxon>
    </lineage>
</organism>
<proteinExistence type="predicted"/>
<dbReference type="Gene3D" id="3.30.70.270">
    <property type="match status" value="1"/>
</dbReference>
<evidence type="ECO:0000313" key="3">
    <source>
        <dbReference type="Proteomes" id="UP001157017"/>
    </source>
</evidence>
<dbReference type="PANTHER" id="PTHR45138">
    <property type="entry name" value="REGULATORY COMPONENTS OF SENSORY TRANSDUCTION SYSTEM"/>
    <property type="match status" value="1"/>
</dbReference>
<comment type="caution">
    <text evidence="2">The sequence shown here is derived from an EMBL/GenBank/DDBJ whole genome shotgun (WGS) entry which is preliminary data.</text>
</comment>
<dbReference type="InterPro" id="IPR029787">
    <property type="entry name" value="Nucleotide_cyclase"/>
</dbReference>
<name>A0ABQ6JGJ6_9ACTN</name>
<sequence>MARVGGDEFALVLPGVGAAPTVIAARLRRALERVVTPSGLRLRSSVGAATCPPRGDLDDAVRAADASMYDDKRARRGGR</sequence>
<dbReference type="PROSITE" id="PS50887">
    <property type="entry name" value="GGDEF"/>
    <property type="match status" value="1"/>
</dbReference>
<evidence type="ECO:0000313" key="2">
    <source>
        <dbReference type="EMBL" id="GMA85911.1"/>
    </source>
</evidence>
<protein>
    <recommendedName>
        <fullName evidence="1">GGDEF domain-containing protein</fullName>
    </recommendedName>
</protein>
<dbReference type="Pfam" id="PF00990">
    <property type="entry name" value="GGDEF"/>
    <property type="match status" value="1"/>
</dbReference>